<keyword evidence="3 8" id="KW-0812">Transmembrane</keyword>
<sequence length="175" mass="19808">QKAAKQTAAKNVQALNRSLMITTAVHLLFLLLRAFIFRSSFSKRSFLLYIFLSAPSLIIQFWFERIGRPTYGSEPGELLKSGEDLEAKGLTEWMWDVLYWTYGCLVMAAIFGDWVWWTWLVIPVYSGWAAYTTFNGARQGMAGFGAPAGEGDAPLSKSQQKLQKRGGQKVERRRA</sequence>
<accession>A0A6G1H6V1</accession>
<organism evidence="9 10">
    <name type="scientific">Aulographum hederae CBS 113979</name>
    <dbReference type="NCBI Taxonomy" id="1176131"/>
    <lineage>
        <taxon>Eukaryota</taxon>
        <taxon>Fungi</taxon>
        <taxon>Dikarya</taxon>
        <taxon>Ascomycota</taxon>
        <taxon>Pezizomycotina</taxon>
        <taxon>Dothideomycetes</taxon>
        <taxon>Pleosporomycetidae</taxon>
        <taxon>Aulographales</taxon>
        <taxon>Aulographaceae</taxon>
    </lineage>
</organism>
<gene>
    <name evidence="9" type="ORF">K402DRAFT_327731</name>
</gene>
<evidence type="ECO:0000256" key="5">
    <source>
        <dbReference type="ARBA" id="ARBA00022989"/>
    </source>
</evidence>
<evidence type="ECO:0000256" key="6">
    <source>
        <dbReference type="ARBA" id="ARBA00023136"/>
    </source>
</evidence>
<dbReference type="PANTHER" id="PTHR13505:SF7">
    <property type="entry name" value="TRANSMEMBRANE PROTEIN 208"/>
    <property type="match status" value="1"/>
</dbReference>
<keyword evidence="10" id="KW-1185">Reference proteome</keyword>
<feature type="compositionally biased region" description="Basic residues" evidence="7">
    <location>
        <begin position="162"/>
        <end position="175"/>
    </location>
</feature>
<reference evidence="9" key="1">
    <citation type="journal article" date="2020" name="Stud. Mycol.">
        <title>101 Dothideomycetes genomes: a test case for predicting lifestyles and emergence of pathogens.</title>
        <authorList>
            <person name="Haridas S."/>
            <person name="Albert R."/>
            <person name="Binder M."/>
            <person name="Bloem J."/>
            <person name="Labutti K."/>
            <person name="Salamov A."/>
            <person name="Andreopoulos B."/>
            <person name="Baker S."/>
            <person name="Barry K."/>
            <person name="Bills G."/>
            <person name="Bluhm B."/>
            <person name="Cannon C."/>
            <person name="Castanera R."/>
            <person name="Culley D."/>
            <person name="Daum C."/>
            <person name="Ezra D."/>
            <person name="Gonzalez J."/>
            <person name="Henrissat B."/>
            <person name="Kuo A."/>
            <person name="Liang C."/>
            <person name="Lipzen A."/>
            <person name="Lutzoni F."/>
            <person name="Magnuson J."/>
            <person name="Mondo S."/>
            <person name="Nolan M."/>
            <person name="Ohm R."/>
            <person name="Pangilinan J."/>
            <person name="Park H.-J."/>
            <person name="Ramirez L."/>
            <person name="Alfaro M."/>
            <person name="Sun H."/>
            <person name="Tritt A."/>
            <person name="Yoshinaga Y."/>
            <person name="Zwiers L.-H."/>
            <person name="Turgeon B."/>
            <person name="Goodwin S."/>
            <person name="Spatafora J."/>
            <person name="Crous P."/>
            <person name="Grigoriev I."/>
        </authorList>
    </citation>
    <scope>NUCLEOTIDE SEQUENCE</scope>
    <source>
        <strain evidence="9">CBS 113979</strain>
    </source>
</reference>
<dbReference type="AlphaFoldDB" id="A0A6G1H6V1"/>
<keyword evidence="6 8" id="KW-0472">Membrane</keyword>
<feature type="region of interest" description="Disordered" evidence="7">
    <location>
        <begin position="148"/>
        <end position="175"/>
    </location>
</feature>
<evidence type="ECO:0000313" key="9">
    <source>
        <dbReference type="EMBL" id="KAF1988729.1"/>
    </source>
</evidence>
<dbReference type="GO" id="GO:0006624">
    <property type="term" value="P:vacuolar protein processing"/>
    <property type="evidence" value="ECO:0007669"/>
    <property type="project" value="TreeGrafter"/>
</dbReference>
<evidence type="ECO:0000256" key="8">
    <source>
        <dbReference type="SAM" id="Phobius"/>
    </source>
</evidence>
<comment type="subcellular location">
    <subcellularLocation>
        <location evidence="1">Endoplasmic reticulum membrane</location>
        <topology evidence="1">Multi-pass membrane protein</topology>
    </subcellularLocation>
</comment>
<feature type="non-terminal residue" evidence="9">
    <location>
        <position position="1"/>
    </location>
</feature>
<dbReference type="GO" id="GO:0005789">
    <property type="term" value="C:endoplasmic reticulum membrane"/>
    <property type="evidence" value="ECO:0007669"/>
    <property type="project" value="UniProtKB-SubCell"/>
</dbReference>
<evidence type="ECO:0000256" key="2">
    <source>
        <dbReference type="ARBA" id="ARBA00009950"/>
    </source>
</evidence>
<dbReference type="InterPro" id="IPR008506">
    <property type="entry name" value="SND2/TMEM208"/>
</dbReference>
<keyword evidence="4" id="KW-0256">Endoplasmic reticulum</keyword>
<feature type="transmembrane region" description="Helical" evidence="8">
    <location>
        <begin position="99"/>
        <end position="122"/>
    </location>
</feature>
<evidence type="ECO:0000256" key="3">
    <source>
        <dbReference type="ARBA" id="ARBA00022692"/>
    </source>
</evidence>
<evidence type="ECO:0000256" key="1">
    <source>
        <dbReference type="ARBA" id="ARBA00004477"/>
    </source>
</evidence>
<feature type="transmembrane region" description="Helical" evidence="8">
    <location>
        <begin position="19"/>
        <end position="37"/>
    </location>
</feature>
<evidence type="ECO:0000313" key="10">
    <source>
        <dbReference type="Proteomes" id="UP000800041"/>
    </source>
</evidence>
<dbReference type="OrthoDB" id="10012212at2759"/>
<proteinExistence type="inferred from homology"/>
<name>A0A6G1H6V1_9PEZI</name>
<dbReference type="Proteomes" id="UP000800041">
    <property type="component" value="Unassembled WGS sequence"/>
</dbReference>
<dbReference type="PANTHER" id="PTHR13505">
    <property type="entry name" value="TRANSMEMBRANE PROTEIN 208"/>
    <property type="match status" value="1"/>
</dbReference>
<comment type="similarity">
    <text evidence="2">Belongs to the TMEM208 family.</text>
</comment>
<evidence type="ECO:0000256" key="4">
    <source>
        <dbReference type="ARBA" id="ARBA00022824"/>
    </source>
</evidence>
<dbReference type="GO" id="GO:0005773">
    <property type="term" value="C:vacuole"/>
    <property type="evidence" value="ECO:0007669"/>
    <property type="project" value="GOC"/>
</dbReference>
<protein>
    <submittedName>
        <fullName evidence="9">DUF788 domain protein</fullName>
    </submittedName>
</protein>
<dbReference type="Pfam" id="PF05620">
    <property type="entry name" value="TMEM208_SND2"/>
    <property type="match status" value="1"/>
</dbReference>
<keyword evidence="5 8" id="KW-1133">Transmembrane helix</keyword>
<evidence type="ECO:0000256" key="7">
    <source>
        <dbReference type="SAM" id="MobiDB-lite"/>
    </source>
</evidence>
<feature type="transmembrane region" description="Helical" evidence="8">
    <location>
        <begin position="46"/>
        <end position="63"/>
    </location>
</feature>
<dbReference type="EMBL" id="ML977147">
    <property type="protein sequence ID" value="KAF1988729.1"/>
    <property type="molecule type" value="Genomic_DNA"/>
</dbReference>